<protein>
    <submittedName>
        <fullName evidence="1">Uncharacterized protein</fullName>
    </submittedName>
</protein>
<name>A0ABQ9XU80_9EUKA</name>
<dbReference type="EMBL" id="JARBJD010000071">
    <property type="protein sequence ID" value="KAK2955037.1"/>
    <property type="molecule type" value="Genomic_DNA"/>
</dbReference>
<comment type="caution">
    <text evidence="1">The sequence shown here is derived from an EMBL/GenBank/DDBJ whole genome shotgun (WGS) entry which is preliminary data.</text>
</comment>
<organism evidence="1 2">
    <name type="scientific">Blattamonas nauphoetae</name>
    <dbReference type="NCBI Taxonomy" id="2049346"/>
    <lineage>
        <taxon>Eukaryota</taxon>
        <taxon>Metamonada</taxon>
        <taxon>Preaxostyla</taxon>
        <taxon>Oxymonadida</taxon>
        <taxon>Blattamonas</taxon>
    </lineage>
</organism>
<evidence type="ECO:0000313" key="2">
    <source>
        <dbReference type="Proteomes" id="UP001281761"/>
    </source>
</evidence>
<dbReference type="Proteomes" id="UP001281761">
    <property type="component" value="Unassembled WGS sequence"/>
</dbReference>
<accession>A0ABQ9XU80</accession>
<sequence length="263" mass="30869">MTYSPQDPHKSSIQTIVLDDPSFPDLILNSLKLPHQEIRENIILAIANIVILFPSMKKQFMTANLVRRMFETVVFASHPLSESQTLLQLTRFIANMIEPIGYDEEPSIEHYPLIRVSVFEPARQFIIFIFHNSDNFFFDEEDKSDLDCSLCMIHHHIKNLEIRSDEHDADIVSELVKWETRLMVEMETDATSGNLFKSLLNRTQEWNEDKRDRQKRREVRLREEGWDDGFELRVVGIEVDTDQEIQDLATDFRIELAFNADEI</sequence>
<reference evidence="1 2" key="1">
    <citation type="journal article" date="2022" name="bioRxiv">
        <title>Genomics of Preaxostyla Flagellates Illuminates Evolutionary Transitions and the Path Towards Mitochondrial Loss.</title>
        <authorList>
            <person name="Novak L.V.F."/>
            <person name="Treitli S.C."/>
            <person name="Pyrih J."/>
            <person name="Halakuc P."/>
            <person name="Pipaliya S.V."/>
            <person name="Vacek V."/>
            <person name="Brzon O."/>
            <person name="Soukal P."/>
            <person name="Eme L."/>
            <person name="Dacks J.B."/>
            <person name="Karnkowska A."/>
            <person name="Elias M."/>
            <person name="Hampl V."/>
        </authorList>
    </citation>
    <scope>NUCLEOTIDE SEQUENCE [LARGE SCALE GENOMIC DNA]</scope>
    <source>
        <strain evidence="1">NAU3</strain>
        <tissue evidence="1">Gut</tissue>
    </source>
</reference>
<gene>
    <name evidence="1" type="ORF">BLNAU_9968</name>
</gene>
<evidence type="ECO:0000313" key="1">
    <source>
        <dbReference type="EMBL" id="KAK2955037.1"/>
    </source>
</evidence>
<keyword evidence="2" id="KW-1185">Reference proteome</keyword>
<proteinExistence type="predicted"/>